<dbReference type="InterPro" id="IPR008333">
    <property type="entry name" value="Cbr1-like_FAD-bd_dom"/>
</dbReference>
<keyword evidence="8" id="KW-0411">Iron-sulfur</keyword>
<dbReference type="AlphaFoldDB" id="A0A1M5CJ24"/>
<evidence type="ECO:0000256" key="3">
    <source>
        <dbReference type="ARBA" id="ARBA00022714"/>
    </source>
</evidence>
<dbReference type="STRING" id="1484053.SAMN05444274_106148"/>
<dbReference type="InterPro" id="IPR001709">
    <property type="entry name" value="Flavoprot_Pyr_Nucl_cyt_Rdtase"/>
</dbReference>
<comment type="cofactor">
    <cofactor evidence="1">
        <name>FAD</name>
        <dbReference type="ChEBI" id="CHEBI:57692"/>
    </cofactor>
</comment>
<evidence type="ECO:0000256" key="1">
    <source>
        <dbReference type="ARBA" id="ARBA00001974"/>
    </source>
</evidence>
<evidence type="ECO:0000256" key="4">
    <source>
        <dbReference type="ARBA" id="ARBA00022723"/>
    </source>
</evidence>
<dbReference type="SUPFAM" id="SSF63380">
    <property type="entry name" value="Riboflavin synthase domain-like"/>
    <property type="match status" value="1"/>
</dbReference>
<keyword evidence="10" id="KW-0223">Dioxygenase</keyword>
<organism evidence="10 11">
    <name type="scientific">Mariniphaga anaerophila</name>
    <dbReference type="NCBI Taxonomy" id="1484053"/>
    <lineage>
        <taxon>Bacteria</taxon>
        <taxon>Pseudomonadati</taxon>
        <taxon>Bacteroidota</taxon>
        <taxon>Bacteroidia</taxon>
        <taxon>Marinilabiliales</taxon>
        <taxon>Prolixibacteraceae</taxon>
        <taxon>Mariniphaga</taxon>
    </lineage>
</organism>
<protein>
    <submittedName>
        <fullName evidence="10">Ferredoxin--NADP+ reductase/benzoate/toluate 1,2-dioxygenase reductase subunit</fullName>
    </submittedName>
</protein>
<dbReference type="Pfam" id="PF00970">
    <property type="entry name" value="FAD_binding_6"/>
    <property type="match status" value="1"/>
</dbReference>
<reference evidence="10 11" key="1">
    <citation type="submission" date="2016-11" db="EMBL/GenBank/DDBJ databases">
        <authorList>
            <person name="Jaros S."/>
            <person name="Januszkiewicz K."/>
            <person name="Wedrychowicz H."/>
        </authorList>
    </citation>
    <scope>NUCLEOTIDE SEQUENCE [LARGE SCALE GENOMIC DNA]</scope>
    <source>
        <strain evidence="10 11">DSM 26910</strain>
    </source>
</reference>
<dbReference type="GO" id="GO:0046872">
    <property type="term" value="F:metal ion binding"/>
    <property type="evidence" value="ECO:0007669"/>
    <property type="project" value="UniProtKB-KW"/>
</dbReference>
<dbReference type="PROSITE" id="PS51384">
    <property type="entry name" value="FAD_FR"/>
    <property type="match status" value="1"/>
</dbReference>
<gene>
    <name evidence="10" type="ORF">SAMN05444274_106148</name>
</gene>
<keyword evidence="3" id="KW-0001">2Fe-2S</keyword>
<keyword evidence="11" id="KW-1185">Reference proteome</keyword>
<evidence type="ECO:0000313" key="11">
    <source>
        <dbReference type="Proteomes" id="UP000184164"/>
    </source>
</evidence>
<sequence length="226" mass="26092">MTIEMKPEVQLNTNYYKVQNIKNLTESTFVLQLPKSRFKFESGQHISLSISGDYQSREYSIYSAEDDEHLEVLVKEVDGGYFSPKLKHLKEGDMVEVHGPFGRFSLDAQKRDSHKHIFIASGTGIAPFHSMVKSNPGLDYQVIHGVRHTNEAYEREEYENGKYFLCTSRDTDSDFHGRLTAYLKEAEFDKNSCFYLCGNSDMIFDAMEILKEKGFSRDDVNVEVYF</sequence>
<evidence type="ECO:0000256" key="6">
    <source>
        <dbReference type="ARBA" id="ARBA00023002"/>
    </source>
</evidence>
<dbReference type="GO" id="GO:0051213">
    <property type="term" value="F:dioxygenase activity"/>
    <property type="evidence" value="ECO:0007669"/>
    <property type="project" value="UniProtKB-KW"/>
</dbReference>
<evidence type="ECO:0000256" key="5">
    <source>
        <dbReference type="ARBA" id="ARBA00022827"/>
    </source>
</evidence>
<dbReference type="PANTHER" id="PTHR47354">
    <property type="entry name" value="NADH OXIDOREDUCTASE HCR"/>
    <property type="match status" value="1"/>
</dbReference>
<dbReference type="PRINTS" id="PR00410">
    <property type="entry name" value="PHEHYDRXLASE"/>
</dbReference>
<evidence type="ECO:0000313" key="10">
    <source>
        <dbReference type="EMBL" id="SHF54764.1"/>
    </source>
</evidence>
<dbReference type="OrthoDB" id="9789468at2"/>
<keyword evidence="6" id="KW-0560">Oxidoreductase</keyword>
<dbReference type="SUPFAM" id="SSF52343">
    <property type="entry name" value="Ferredoxin reductase-like, C-terminal NADP-linked domain"/>
    <property type="match status" value="1"/>
</dbReference>
<dbReference type="EMBL" id="FQUM01000006">
    <property type="protein sequence ID" value="SHF54764.1"/>
    <property type="molecule type" value="Genomic_DNA"/>
</dbReference>
<dbReference type="PRINTS" id="PR00371">
    <property type="entry name" value="FPNCR"/>
</dbReference>
<keyword evidence="5" id="KW-0274">FAD</keyword>
<evidence type="ECO:0000256" key="2">
    <source>
        <dbReference type="ARBA" id="ARBA00022630"/>
    </source>
</evidence>
<evidence type="ECO:0000259" key="9">
    <source>
        <dbReference type="PROSITE" id="PS51384"/>
    </source>
</evidence>
<dbReference type="GO" id="GO:0051537">
    <property type="term" value="F:2 iron, 2 sulfur cluster binding"/>
    <property type="evidence" value="ECO:0007669"/>
    <property type="project" value="UniProtKB-KW"/>
</dbReference>
<feature type="domain" description="FAD-binding FR-type" evidence="9">
    <location>
        <begin position="11"/>
        <end position="107"/>
    </location>
</feature>
<dbReference type="GO" id="GO:0050660">
    <property type="term" value="F:flavin adenine dinucleotide binding"/>
    <property type="evidence" value="ECO:0007669"/>
    <property type="project" value="TreeGrafter"/>
</dbReference>
<dbReference type="InterPro" id="IPR050415">
    <property type="entry name" value="MRET"/>
</dbReference>
<evidence type="ECO:0000256" key="7">
    <source>
        <dbReference type="ARBA" id="ARBA00023004"/>
    </source>
</evidence>
<dbReference type="PANTHER" id="PTHR47354:SF8">
    <property type="entry name" value="1,2-PHENYLACETYL-COA EPOXIDASE, SUBUNIT E"/>
    <property type="match status" value="1"/>
</dbReference>
<dbReference type="Gene3D" id="2.40.30.10">
    <property type="entry name" value="Translation factors"/>
    <property type="match status" value="1"/>
</dbReference>
<dbReference type="InterPro" id="IPR039261">
    <property type="entry name" value="FNR_nucleotide-bd"/>
</dbReference>
<keyword evidence="2" id="KW-0285">Flavoprotein</keyword>
<dbReference type="Gene3D" id="3.40.50.80">
    <property type="entry name" value="Nucleotide-binding domain of ferredoxin-NADP reductase (FNR) module"/>
    <property type="match status" value="1"/>
</dbReference>
<evidence type="ECO:0000256" key="8">
    <source>
        <dbReference type="ARBA" id="ARBA00023014"/>
    </source>
</evidence>
<dbReference type="InterPro" id="IPR017927">
    <property type="entry name" value="FAD-bd_FR_type"/>
</dbReference>
<proteinExistence type="predicted"/>
<name>A0A1M5CJ24_9BACT</name>
<dbReference type="Proteomes" id="UP000184164">
    <property type="component" value="Unassembled WGS sequence"/>
</dbReference>
<keyword evidence="7" id="KW-0408">Iron</keyword>
<accession>A0A1M5CJ24</accession>
<keyword evidence="4" id="KW-0479">Metal-binding</keyword>
<dbReference type="Pfam" id="PF00175">
    <property type="entry name" value="NAD_binding_1"/>
    <property type="match status" value="1"/>
</dbReference>
<dbReference type="InterPro" id="IPR017938">
    <property type="entry name" value="Riboflavin_synthase-like_b-brl"/>
</dbReference>
<dbReference type="InterPro" id="IPR001433">
    <property type="entry name" value="OxRdtase_FAD/NAD-bd"/>
</dbReference>